<dbReference type="InterPro" id="IPR025161">
    <property type="entry name" value="IS402-like_dom"/>
</dbReference>
<dbReference type="InterPro" id="IPR052909">
    <property type="entry name" value="Transposase_6_like"/>
</dbReference>
<sequence length="170" mass="18767">MDQSSRPLGDAWPMSRGIRHLMSLSDMTIQAVSEDLVERLVPYRLWQLISPELPEWKRRRQGGGTEPRDDRTSLAAVVFVLVSGCPWRELPPVFGVSRATAHRRFAAWTAAGVWEALGAITASEDGWDRELAWLDKVCRAALLRTGTGVRGGGGDAAVRRDRSRPSGTTT</sequence>
<gene>
    <name evidence="3" type="ordered locus">BN6_48770</name>
</gene>
<dbReference type="Pfam" id="PF13340">
    <property type="entry name" value="DUF4096"/>
    <property type="match status" value="1"/>
</dbReference>
<feature type="domain" description="Insertion element IS402-like" evidence="2">
    <location>
        <begin position="45"/>
        <end position="117"/>
    </location>
</feature>
<dbReference type="KEGG" id="sesp:BN6_48770"/>
<name>K0K5M2_SACES</name>
<dbReference type="PANTHER" id="PTHR46637:SF1">
    <property type="entry name" value="BLL5188 PROTEIN"/>
    <property type="match status" value="1"/>
</dbReference>
<organism evidence="3 4">
    <name type="scientific">Saccharothrix espanaensis (strain ATCC 51144 / DSM 44229 / JCM 9112 / NBRC 15066 / NRRL 15764)</name>
    <dbReference type="NCBI Taxonomy" id="1179773"/>
    <lineage>
        <taxon>Bacteria</taxon>
        <taxon>Bacillati</taxon>
        <taxon>Actinomycetota</taxon>
        <taxon>Actinomycetes</taxon>
        <taxon>Pseudonocardiales</taxon>
        <taxon>Pseudonocardiaceae</taxon>
        <taxon>Saccharothrix</taxon>
    </lineage>
</organism>
<evidence type="ECO:0000313" key="4">
    <source>
        <dbReference type="Proteomes" id="UP000006281"/>
    </source>
</evidence>
<accession>K0K5M2</accession>
<reference evidence="3 4" key="1">
    <citation type="journal article" date="2012" name="BMC Genomics">
        <title>Complete genome sequence of Saccharothrix espanaensis DSM 44229T and comparison to the other completely sequenced Pseudonocardiaceae.</title>
        <authorList>
            <person name="Strobel T."/>
            <person name="Al-Dilaimi A."/>
            <person name="Blom J."/>
            <person name="Gessner A."/>
            <person name="Kalinowski J."/>
            <person name="Luzhetska M."/>
            <person name="Puhler A."/>
            <person name="Szczepanowski R."/>
            <person name="Bechthold A."/>
            <person name="Ruckert C."/>
        </authorList>
    </citation>
    <scope>NUCLEOTIDE SEQUENCE [LARGE SCALE GENOMIC DNA]</scope>
    <source>
        <strain evidence="4">ATCC 51144 / DSM 44229 / JCM 9112 / NBRC 15066 / NRRL 15764</strain>
    </source>
</reference>
<dbReference type="HOGENOM" id="CLU_1569560_0_0_11"/>
<dbReference type="STRING" id="1179773.BN6_48770"/>
<evidence type="ECO:0000313" key="3">
    <source>
        <dbReference type="EMBL" id="CCH32149.1"/>
    </source>
</evidence>
<dbReference type="Proteomes" id="UP000006281">
    <property type="component" value="Chromosome"/>
</dbReference>
<dbReference type="PANTHER" id="PTHR46637">
    <property type="entry name" value="TIS1421-TRANSPOSASE PROTEIN A"/>
    <property type="match status" value="1"/>
</dbReference>
<evidence type="ECO:0000259" key="2">
    <source>
        <dbReference type="Pfam" id="PF13340"/>
    </source>
</evidence>
<dbReference type="EMBL" id="HE804045">
    <property type="protein sequence ID" value="CCH32149.1"/>
    <property type="molecule type" value="Genomic_DNA"/>
</dbReference>
<proteinExistence type="predicted"/>
<feature type="region of interest" description="Disordered" evidence="1">
    <location>
        <begin position="149"/>
        <end position="170"/>
    </location>
</feature>
<dbReference type="PATRIC" id="fig|1179773.3.peg.4892"/>
<dbReference type="eggNOG" id="COG3293">
    <property type="taxonomic scope" value="Bacteria"/>
</dbReference>
<evidence type="ECO:0000256" key="1">
    <source>
        <dbReference type="SAM" id="MobiDB-lite"/>
    </source>
</evidence>
<dbReference type="AlphaFoldDB" id="K0K5M2"/>
<protein>
    <recommendedName>
        <fullName evidence="2">Insertion element IS402-like domain-containing protein</fullName>
    </recommendedName>
</protein>
<keyword evidence="4" id="KW-1185">Reference proteome</keyword>